<evidence type="ECO:0000313" key="6">
    <source>
        <dbReference type="EMBL" id="CAA9382324.1"/>
    </source>
</evidence>
<dbReference type="PANTHER" id="PTHR33514:SF15">
    <property type="entry name" value="COBALT TRANSPORT PROTEIN"/>
    <property type="match status" value="1"/>
</dbReference>
<feature type="transmembrane region" description="Helical" evidence="5">
    <location>
        <begin position="20"/>
        <end position="52"/>
    </location>
</feature>
<dbReference type="AlphaFoldDB" id="A0A6J4NA34"/>
<dbReference type="PANTHER" id="PTHR33514">
    <property type="entry name" value="PROTEIN ABCI12, CHLOROPLASTIC"/>
    <property type="match status" value="1"/>
</dbReference>
<protein>
    <submittedName>
        <fullName evidence="6">Transmembrane component CbrV of energizing module of predicted cobalamin ECF transporter</fullName>
    </submittedName>
</protein>
<dbReference type="GO" id="GO:0005886">
    <property type="term" value="C:plasma membrane"/>
    <property type="evidence" value="ECO:0007669"/>
    <property type="project" value="UniProtKB-ARBA"/>
</dbReference>
<accession>A0A6J4NA34</accession>
<evidence type="ECO:0000256" key="1">
    <source>
        <dbReference type="ARBA" id="ARBA00004141"/>
    </source>
</evidence>
<feature type="transmembrane region" description="Helical" evidence="5">
    <location>
        <begin position="126"/>
        <end position="143"/>
    </location>
</feature>
<feature type="transmembrane region" description="Helical" evidence="5">
    <location>
        <begin position="301"/>
        <end position="319"/>
    </location>
</feature>
<comment type="subcellular location">
    <subcellularLocation>
        <location evidence="1">Membrane</location>
        <topology evidence="1">Multi-pass membrane protein</topology>
    </subcellularLocation>
</comment>
<feature type="transmembrane region" description="Helical" evidence="5">
    <location>
        <begin position="64"/>
        <end position="85"/>
    </location>
</feature>
<gene>
    <name evidence="6" type="ORF">AVDCRST_MAG21-1773</name>
</gene>
<feature type="transmembrane region" description="Helical" evidence="5">
    <location>
        <begin position="339"/>
        <end position="358"/>
    </location>
</feature>
<dbReference type="InterPro" id="IPR003339">
    <property type="entry name" value="ABC/ECF_trnsptr_transmembrane"/>
</dbReference>
<feature type="transmembrane region" description="Helical" evidence="5">
    <location>
        <begin position="235"/>
        <end position="258"/>
    </location>
</feature>
<reference evidence="6" key="1">
    <citation type="submission" date="2020-02" db="EMBL/GenBank/DDBJ databases">
        <authorList>
            <person name="Meier V. D."/>
        </authorList>
    </citation>
    <scope>NUCLEOTIDE SEQUENCE</scope>
    <source>
        <strain evidence="6">AVDCRST_MAG21</strain>
    </source>
</reference>
<evidence type="ECO:0000256" key="5">
    <source>
        <dbReference type="SAM" id="Phobius"/>
    </source>
</evidence>
<keyword evidence="4 5" id="KW-0472">Membrane</keyword>
<dbReference type="EMBL" id="CADCUL010000155">
    <property type="protein sequence ID" value="CAA9382324.1"/>
    <property type="molecule type" value="Genomic_DNA"/>
</dbReference>
<evidence type="ECO:0000256" key="4">
    <source>
        <dbReference type="ARBA" id="ARBA00023136"/>
    </source>
</evidence>
<organism evidence="6">
    <name type="scientific">uncultured Nocardioidaceae bacterium</name>
    <dbReference type="NCBI Taxonomy" id="253824"/>
    <lineage>
        <taxon>Bacteria</taxon>
        <taxon>Bacillati</taxon>
        <taxon>Actinomycetota</taxon>
        <taxon>Actinomycetes</taxon>
        <taxon>Propionibacteriales</taxon>
        <taxon>Nocardioidaceae</taxon>
        <taxon>environmental samples</taxon>
    </lineage>
</organism>
<keyword evidence="3 5" id="KW-1133">Transmembrane helix</keyword>
<name>A0A6J4NA34_9ACTN</name>
<evidence type="ECO:0000256" key="2">
    <source>
        <dbReference type="ARBA" id="ARBA00022692"/>
    </source>
</evidence>
<sequence length="382" mass="40208">MSGAGWAAHRLPRGLHPLAWWLWALGLAVAASRTSNPLLLGAIFAVAVWVVLARRTDGPWARAFRFYLIAAALVVTLRVLFRVLFAGGGTGTVLLHLPRVPLPAGTGISLLGDVTLDAVLGGFYDGLRLATMLVCLGAANALANPRRLLRSMPPALHEVSTAVVVALSVFPQLAESLVRVRRARRLRPHPDSGRVRALLGVVVPVLEDALDRSLLLAASMDSRGYGRRGGRSSAAVATTGALLVAGLCGICVGVYALLDATTPRFLAGPVLLAGVVVGLLGLGLAGRGVQRTAYRPDRWRLPELLVVACGVAVAVVMWQEARIDPSVAYPSVSPPVWPQLPPSALIGVLVGLLPAWLAPPPESLGEAVTAQPTRRRLQEALS</sequence>
<proteinExistence type="predicted"/>
<dbReference type="Pfam" id="PF02361">
    <property type="entry name" value="CbiQ"/>
    <property type="match status" value="1"/>
</dbReference>
<feature type="transmembrane region" description="Helical" evidence="5">
    <location>
        <begin position="270"/>
        <end position="289"/>
    </location>
</feature>
<keyword evidence="2 5" id="KW-0812">Transmembrane</keyword>
<evidence type="ECO:0000256" key="3">
    <source>
        <dbReference type="ARBA" id="ARBA00022989"/>
    </source>
</evidence>